<dbReference type="NCBIfam" id="TIGR02258">
    <property type="entry name" value="2_5_ligase"/>
    <property type="match status" value="1"/>
</dbReference>
<evidence type="ECO:0000256" key="1">
    <source>
        <dbReference type="ARBA" id="ARBA00022801"/>
    </source>
</evidence>
<accession>A0A4R6G6V9</accession>
<comment type="caution">
    <text evidence="3">The sequence shown here is derived from an EMBL/GenBank/DDBJ whole genome shotgun (WGS) entry which is preliminary data.</text>
</comment>
<keyword evidence="3" id="KW-0436">Ligase</keyword>
<comment type="similarity">
    <text evidence="2">Belongs to the 2H phosphoesterase superfamily. ThpR family.</text>
</comment>
<comment type="catalytic activity">
    <reaction evidence="2">
        <text>a 3'-end 2',3'-cyclophospho-ribonucleotide-RNA + H2O = a 3'-end 2'-phospho-ribonucleotide-RNA + H(+)</text>
        <dbReference type="Rhea" id="RHEA:11828"/>
        <dbReference type="Rhea" id="RHEA-COMP:10464"/>
        <dbReference type="Rhea" id="RHEA-COMP:17353"/>
        <dbReference type="ChEBI" id="CHEBI:15377"/>
        <dbReference type="ChEBI" id="CHEBI:15378"/>
        <dbReference type="ChEBI" id="CHEBI:83064"/>
        <dbReference type="ChEBI" id="CHEBI:173113"/>
        <dbReference type="EC" id="3.1.4.58"/>
    </reaction>
</comment>
<dbReference type="RefSeq" id="WP_162845899.1">
    <property type="nucleotide sequence ID" value="NZ_PTLZ01000002.1"/>
</dbReference>
<feature type="short sequence motif" description="HXTX 1" evidence="2">
    <location>
        <begin position="43"/>
        <end position="46"/>
    </location>
</feature>
<dbReference type="InterPro" id="IPR009097">
    <property type="entry name" value="Cyclic_Pdiesterase"/>
</dbReference>
<dbReference type="Gene3D" id="3.90.1140.10">
    <property type="entry name" value="Cyclic phosphodiesterase"/>
    <property type="match status" value="1"/>
</dbReference>
<dbReference type="PANTHER" id="PTHR35561">
    <property type="entry name" value="RNA 2',3'-CYCLIC PHOSPHODIESTERASE"/>
    <property type="match status" value="1"/>
</dbReference>
<feature type="active site" description="Proton acceptor" evidence="2">
    <location>
        <position position="131"/>
    </location>
</feature>
<dbReference type="GO" id="GO:0008664">
    <property type="term" value="F:RNA 2',3'-cyclic 3'-phosphodiesterase activity"/>
    <property type="evidence" value="ECO:0007669"/>
    <property type="project" value="UniProtKB-EC"/>
</dbReference>
<gene>
    <name evidence="3" type="ORF">EV677_2288</name>
</gene>
<keyword evidence="4" id="KW-1185">Reference proteome</keyword>
<organism evidence="3 4">
    <name type="scientific">Herminiimonas fonticola</name>
    <dbReference type="NCBI Taxonomy" id="303380"/>
    <lineage>
        <taxon>Bacteria</taxon>
        <taxon>Pseudomonadati</taxon>
        <taxon>Pseudomonadota</taxon>
        <taxon>Betaproteobacteria</taxon>
        <taxon>Burkholderiales</taxon>
        <taxon>Oxalobacteraceae</taxon>
        <taxon>Herminiimonas</taxon>
    </lineage>
</organism>
<evidence type="ECO:0000256" key="2">
    <source>
        <dbReference type="HAMAP-Rule" id="MF_01940"/>
    </source>
</evidence>
<dbReference type="EMBL" id="SNWF01000005">
    <property type="protein sequence ID" value="TDN90212.1"/>
    <property type="molecule type" value="Genomic_DNA"/>
</dbReference>
<dbReference type="AlphaFoldDB" id="A0A4R6G6V9"/>
<feature type="active site" description="Proton donor" evidence="2">
    <location>
        <position position="43"/>
    </location>
</feature>
<evidence type="ECO:0000313" key="4">
    <source>
        <dbReference type="Proteomes" id="UP000294737"/>
    </source>
</evidence>
<dbReference type="Proteomes" id="UP000294737">
    <property type="component" value="Unassembled WGS sequence"/>
</dbReference>
<dbReference type="Pfam" id="PF13563">
    <property type="entry name" value="2_5_RNA_ligase2"/>
    <property type="match status" value="1"/>
</dbReference>
<dbReference type="SUPFAM" id="SSF55144">
    <property type="entry name" value="LigT-like"/>
    <property type="match status" value="1"/>
</dbReference>
<dbReference type="GO" id="GO:0004113">
    <property type="term" value="F:2',3'-cyclic-nucleotide 3'-phosphodiesterase activity"/>
    <property type="evidence" value="ECO:0007669"/>
    <property type="project" value="InterPro"/>
</dbReference>
<dbReference type="HAMAP" id="MF_01940">
    <property type="entry name" value="RNA_CPDase"/>
    <property type="match status" value="1"/>
</dbReference>
<sequence length="180" mass="19991">MTESLFFALQPDVAAITQINEVTAALRTQHDLSARFISADRLHVTLHFVGDLAAISQEQLDSAHAAAAAIKLPAFDVSFDKVLSFRSAKAERPLVLASSSSMNPLQLFRYELGDSLRRRGIPAEKTTFTPHITLSYDEYKVEEEVLVAPVKWTAREFVLIKSFVGKSRYEVLGRWPLGAA</sequence>
<reference evidence="3 4" key="1">
    <citation type="submission" date="2019-03" db="EMBL/GenBank/DDBJ databases">
        <title>Genomic Encyclopedia of Type Strains, Phase IV (KMG-IV): sequencing the most valuable type-strain genomes for metagenomic binning, comparative biology and taxonomic classification.</title>
        <authorList>
            <person name="Goeker M."/>
        </authorList>
    </citation>
    <scope>NUCLEOTIDE SEQUENCE [LARGE SCALE GENOMIC DNA]</scope>
    <source>
        <strain evidence="3 4">DSM 18555</strain>
    </source>
</reference>
<dbReference type="InterPro" id="IPR004175">
    <property type="entry name" value="RNA_CPDase"/>
</dbReference>
<dbReference type="EC" id="3.1.4.58" evidence="2"/>
<protein>
    <recommendedName>
        <fullName evidence="2">RNA 2',3'-cyclic phosphodiesterase</fullName>
        <shortName evidence="2">RNA 2',3'-CPDase</shortName>
        <ecNumber evidence="2">3.1.4.58</ecNumber>
    </recommendedName>
</protein>
<dbReference type="PANTHER" id="PTHR35561:SF1">
    <property type="entry name" value="RNA 2',3'-CYCLIC PHOSPHODIESTERASE"/>
    <property type="match status" value="1"/>
</dbReference>
<keyword evidence="1 2" id="KW-0378">Hydrolase</keyword>
<name>A0A4R6G6V9_9BURK</name>
<dbReference type="GO" id="GO:0016874">
    <property type="term" value="F:ligase activity"/>
    <property type="evidence" value="ECO:0007669"/>
    <property type="project" value="UniProtKB-KW"/>
</dbReference>
<feature type="short sequence motif" description="HXTX 2" evidence="2">
    <location>
        <begin position="131"/>
        <end position="134"/>
    </location>
</feature>
<evidence type="ECO:0000313" key="3">
    <source>
        <dbReference type="EMBL" id="TDN90212.1"/>
    </source>
</evidence>
<comment type="function">
    <text evidence="2">Hydrolyzes RNA 2',3'-cyclic phosphodiester to an RNA 2'-phosphomonoester.</text>
</comment>
<proteinExistence type="inferred from homology"/>